<proteinExistence type="predicted"/>
<protein>
    <submittedName>
        <fullName evidence="1">Uncharacterized protein</fullName>
    </submittedName>
</protein>
<accession>A0A6P1M692</accession>
<dbReference type="Proteomes" id="UP000464954">
    <property type="component" value="Chromosome"/>
</dbReference>
<organism evidence="1 2">
    <name type="scientific">Tichowtungia aerotolerans</name>
    <dbReference type="NCBI Taxonomy" id="2697043"/>
    <lineage>
        <taxon>Bacteria</taxon>
        <taxon>Pseudomonadati</taxon>
        <taxon>Kiritimatiellota</taxon>
        <taxon>Tichowtungiia</taxon>
        <taxon>Tichowtungiales</taxon>
        <taxon>Tichowtungiaceae</taxon>
        <taxon>Tichowtungia</taxon>
    </lineage>
</organism>
<dbReference type="KEGG" id="taer:GT409_07900"/>
<keyword evidence="2" id="KW-1185">Reference proteome</keyword>
<evidence type="ECO:0000313" key="1">
    <source>
        <dbReference type="EMBL" id="QHI69377.1"/>
    </source>
</evidence>
<reference evidence="1 2" key="1">
    <citation type="submission" date="2020-01" db="EMBL/GenBank/DDBJ databases">
        <title>Ponticoccus aerotolerans gen. nov., sp. nov., an anaerobic bacterium and proposal of Ponticoccusceae fam. nov., Ponticoccusles ord. nov. and Ponticoccuse classis nov. in the phylum Kiritimatiellaeota.</title>
        <authorList>
            <person name="Zhou L.Y."/>
            <person name="Du Z.J."/>
        </authorList>
    </citation>
    <scope>NUCLEOTIDE SEQUENCE [LARGE SCALE GENOMIC DNA]</scope>
    <source>
        <strain evidence="1 2">S-5007</strain>
    </source>
</reference>
<evidence type="ECO:0000313" key="2">
    <source>
        <dbReference type="Proteomes" id="UP000464954"/>
    </source>
</evidence>
<dbReference type="RefSeq" id="WP_160628559.1">
    <property type="nucleotide sequence ID" value="NZ_CP047593.1"/>
</dbReference>
<name>A0A6P1M692_9BACT</name>
<sequence>MPTLLLMALPQSHAGVLSIVTYNEFTGAATYDMNRYTLSGSGRYEFAGSSLESMLSHPNFLGVEDGELRIADSGGFGEQYNYTTLVGVADISTQPLRGGPHNGENIVGNSGFVDLMDDGYYLVDADDTTSFYGVGGALVADYSWTQFSGGGDLDGLNPAAGLGIAAEDGFWYNLSLDGTLEAYYTTTGARTFDYWNWTHFSGGVLNGYSLTDALDPDGFTFQNEDGTEQTTVKFLGIGADQLVFSKFVETIPEPTTCSLILLSGAAMLVYRRLHTARS</sequence>
<gene>
    <name evidence="1" type="ORF">GT409_07900</name>
</gene>
<dbReference type="EMBL" id="CP047593">
    <property type="protein sequence ID" value="QHI69377.1"/>
    <property type="molecule type" value="Genomic_DNA"/>
</dbReference>
<dbReference type="AlphaFoldDB" id="A0A6P1M692"/>